<dbReference type="InterPro" id="IPR055771">
    <property type="entry name" value="DUF7347"/>
</dbReference>
<evidence type="ECO:0000313" key="4">
    <source>
        <dbReference type="Proteomes" id="UP000434101"/>
    </source>
</evidence>
<keyword evidence="4" id="KW-1185">Reference proteome</keyword>
<proteinExistence type="predicted"/>
<dbReference type="CDD" id="cd00090">
    <property type="entry name" value="HTH_ARSR"/>
    <property type="match status" value="1"/>
</dbReference>
<dbReference type="InterPro" id="IPR036388">
    <property type="entry name" value="WH-like_DNA-bd_sf"/>
</dbReference>
<dbReference type="Pfam" id="PF24042">
    <property type="entry name" value="DUF7351"/>
    <property type="match status" value="1"/>
</dbReference>
<evidence type="ECO:0000259" key="1">
    <source>
        <dbReference type="Pfam" id="PF24038"/>
    </source>
</evidence>
<accession>A0A6B0VUD4</accession>
<dbReference type="Proteomes" id="UP000434101">
    <property type="component" value="Unassembled WGS sequence"/>
</dbReference>
<dbReference type="InterPro" id="IPR011991">
    <property type="entry name" value="ArsR-like_HTH"/>
</dbReference>
<feature type="domain" description="DUF7347" evidence="1">
    <location>
        <begin position="20"/>
        <end position="100"/>
    </location>
</feature>
<dbReference type="AlphaFoldDB" id="A0A6B0VUD4"/>
<dbReference type="Pfam" id="PF24038">
    <property type="entry name" value="DUF7347"/>
    <property type="match status" value="1"/>
</dbReference>
<dbReference type="EMBL" id="WUYX01000071">
    <property type="protein sequence ID" value="MXV64516.1"/>
    <property type="molecule type" value="Genomic_DNA"/>
</dbReference>
<feature type="domain" description="DUF7351" evidence="2">
    <location>
        <begin position="118"/>
        <end position="301"/>
    </location>
</feature>
<evidence type="ECO:0000259" key="2">
    <source>
        <dbReference type="Pfam" id="PF24042"/>
    </source>
</evidence>
<organism evidence="3 4">
    <name type="scientific">Natronorubrum halalkaliphilum</name>
    <dbReference type="NCBI Taxonomy" id="2691917"/>
    <lineage>
        <taxon>Archaea</taxon>
        <taxon>Methanobacteriati</taxon>
        <taxon>Methanobacteriota</taxon>
        <taxon>Stenosarchaea group</taxon>
        <taxon>Halobacteria</taxon>
        <taxon>Halobacteriales</taxon>
        <taxon>Natrialbaceae</taxon>
        <taxon>Natronorubrum</taxon>
    </lineage>
</organism>
<name>A0A6B0VUD4_9EURY</name>
<sequence>MTPTDESGTEKAHIDQTVVDALGSLGNRKRLEILLALTEAERETQEQWLTMSFTELYDAVGIESTSQFSYHLDRLVGWFVAETPDGYRLTYGGDKLVRTILSGVYETTQSFDDVAVAGTCVFCEDTSLVATMDTERFVVRCRSCETTLLTDMLPRSQTRNRSPTAIVDSVGARIWSSYTLVRGGVCPECYGPVDTVVDTHDPETDEDEDRTFYALSHTCQECWLAVHMPIEVTAAFHPVTAAFFWEHGISLPDVPIWEFFEYIATETIRTDVASTDPLEATVTVTFGDETLRLEMDDTFTVTPEPAEEN</sequence>
<gene>
    <name evidence="3" type="ORF">GS429_21065</name>
</gene>
<comment type="caution">
    <text evidence="3">The sequence shown here is derived from an EMBL/GenBank/DDBJ whole genome shotgun (WGS) entry which is preliminary data.</text>
</comment>
<evidence type="ECO:0000313" key="3">
    <source>
        <dbReference type="EMBL" id="MXV64516.1"/>
    </source>
</evidence>
<dbReference type="InterPro" id="IPR055775">
    <property type="entry name" value="DUF7351"/>
</dbReference>
<dbReference type="RefSeq" id="WP_160067887.1">
    <property type="nucleotide sequence ID" value="NZ_WUYX01000071.1"/>
</dbReference>
<reference evidence="3 4" key="1">
    <citation type="submission" date="2020-01" db="EMBL/GenBank/DDBJ databases">
        <title>Natronorubrum sp. JWXQ-INN 674 isolated from Inner Mongolia Autonomous Region of China.</title>
        <authorList>
            <person name="Xue Q."/>
        </authorList>
    </citation>
    <scope>NUCLEOTIDE SEQUENCE [LARGE SCALE GENOMIC DNA]</scope>
    <source>
        <strain evidence="3 4">JWXQ-INN-674</strain>
    </source>
</reference>
<dbReference type="OrthoDB" id="8482at2157"/>
<protein>
    <submittedName>
        <fullName evidence="3">ArsR family transcriptional regulator</fullName>
    </submittedName>
</protein>
<dbReference type="Gene3D" id="1.10.10.10">
    <property type="entry name" value="Winged helix-like DNA-binding domain superfamily/Winged helix DNA-binding domain"/>
    <property type="match status" value="1"/>
</dbReference>